<evidence type="ECO:0000256" key="10">
    <source>
        <dbReference type="ARBA" id="ARBA00023027"/>
    </source>
</evidence>
<sequence length="514" mass="54542">MKACFASEMRGVDKAASEIGGIPSIVLMENAAMACVEELKNDFANLSEKSVAVFCGKGNNGGDGFAIARHLYNMGIDVAVYLVCGNEFKGDAKINFDIIKRMNINIDVISDIEDLKYIVRSYDIIVDAIFGTGISGTVRGISYDVISEINDNAKYIVAVDVPSGINSDSGEICGVCIKADKTVTFAAYKVGMLMFPAADYVGKVTVKNISIPDYIIDVQNLKINVIDDKFVRSNFPKRENNSQKGDYGKVLVIAGSAGMTGAAYLSSQTAVTTGSGLVTLAVPSSLNSAMEAKTTEVMTVPLSDRNGRISAGAIDEILKRVDKADTVLIGPGLGRCDDVSEVVESVLEYSKVPVIIDADGINAVAENMKALSSCTCPVIFTPHTVEMSRLTGLEREYIEDNRLVTAKEFAEENGVTLILKGHHTIVTGQDGEQYINITGNSGLATGGSGDVLAGTVASLVSRGINETVASAMAVYIHGLAGDIAKDKYGIESVTASKVMECIPCALRQILQVEN</sequence>
<dbReference type="InterPro" id="IPR004443">
    <property type="entry name" value="YjeF_N_dom"/>
</dbReference>
<dbReference type="RefSeq" id="WP_308456226.1">
    <property type="nucleotide sequence ID" value="NZ_JAJEQM010000006.1"/>
</dbReference>
<comment type="caution">
    <text evidence="22">The sequence shown here is derived from an EMBL/GenBank/DDBJ whole genome shotgun (WGS) entry which is preliminary data.</text>
</comment>
<dbReference type="InterPro" id="IPR017953">
    <property type="entry name" value="Carbohydrate_kinase_pred_CS"/>
</dbReference>
<comment type="similarity">
    <text evidence="17">Belongs to the NnrD/CARKD family.</text>
</comment>
<comment type="cofactor">
    <cofactor evidence="17">
        <name>Mg(2+)</name>
        <dbReference type="ChEBI" id="CHEBI:18420"/>
    </cofactor>
</comment>
<evidence type="ECO:0000256" key="8">
    <source>
        <dbReference type="ARBA" id="ARBA00022857"/>
    </source>
</evidence>
<reference evidence="22 23" key="1">
    <citation type="submission" date="2021-10" db="EMBL/GenBank/DDBJ databases">
        <title>Anaerobic single-cell dispensing facilitates the cultivation of human gut bacteria.</title>
        <authorList>
            <person name="Afrizal A."/>
        </authorList>
    </citation>
    <scope>NUCLEOTIDE SEQUENCE [LARGE SCALE GENOMIC DNA]</scope>
    <source>
        <strain evidence="22 23">CLA-AA-H232</strain>
    </source>
</reference>
<comment type="similarity">
    <text evidence="3 19">In the N-terminal section; belongs to the NnrE/AIBP family.</text>
</comment>
<dbReference type="GO" id="GO:0005524">
    <property type="term" value="F:ATP binding"/>
    <property type="evidence" value="ECO:0007669"/>
    <property type="project" value="UniProtKB-UniRule"/>
</dbReference>
<keyword evidence="6 17" id="KW-0547">Nucleotide-binding</keyword>
<comment type="catalytic activity">
    <reaction evidence="16 17 19">
        <text>(6S)-NADPHX + ADP = AMP + phosphate + NADPH + H(+)</text>
        <dbReference type="Rhea" id="RHEA:32235"/>
        <dbReference type="ChEBI" id="CHEBI:15378"/>
        <dbReference type="ChEBI" id="CHEBI:43474"/>
        <dbReference type="ChEBI" id="CHEBI:57783"/>
        <dbReference type="ChEBI" id="CHEBI:64076"/>
        <dbReference type="ChEBI" id="CHEBI:456215"/>
        <dbReference type="ChEBI" id="CHEBI:456216"/>
        <dbReference type="EC" id="4.2.1.136"/>
    </reaction>
</comment>
<dbReference type="EC" id="4.2.1.136" evidence="19"/>
<feature type="binding site" evidence="17">
    <location>
        <position position="332"/>
    </location>
    <ligand>
        <name>(6S)-NADPHX</name>
        <dbReference type="ChEBI" id="CHEBI:64076"/>
    </ligand>
</feature>
<dbReference type="GO" id="GO:0046496">
    <property type="term" value="P:nicotinamide nucleotide metabolic process"/>
    <property type="evidence" value="ECO:0007669"/>
    <property type="project" value="UniProtKB-UniRule"/>
</dbReference>
<evidence type="ECO:0000256" key="16">
    <source>
        <dbReference type="ARBA" id="ARBA00049209"/>
    </source>
</evidence>
<feature type="binding site" evidence="18">
    <location>
        <position position="160"/>
    </location>
    <ligand>
        <name>(6S)-NADPHX</name>
        <dbReference type="ChEBI" id="CHEBI:64076"/>
    </ligand>
</feature>
<keyword evidence="12 17" id="KW-0456">Lyase</keyword>
<feature type="domain" description="YjeF C-terminal" evidence="20">
    <location>
        <begin position="227"/>
        <end position="509"/>
    </location>
</feature>
<dbReference type="FunFam" id="3.40.50.10260:FF:000003">
    <property type="entry name" value="Multifunctional fusion protein"/>
    <property type="match status" value="1"/>
</dbReference>
<gene>
    <name evidence="17" type="primary">nnrD</name>
    <name evidence="18" type="synonym">nnrE</name>
    <name evidence="22" type="ORF">LKE05_05810</name>
</gene>
<feature type="binding site" evidence="18">
    <location>
        <position position="127"/>
    </location>
    <ligand>
        <name>K(+)</name>
        <dbReference type="ChEBI" id="CHEBI:29103"/>
    </ligand>
</feature>
<feature type="binding site" evidence="18">
    <location>
        <position position="60"/>
    </location>
    <ligand>
        <name>K(+)</name>
        <dbReference type="ChEBI" id="CHEBI:29103"/>
    </ligand>
</feature>
<keyword evidence="10 17" id="KW-0520">NAD</keyword>
<keyword evidence="13" id="KW-0511">Multifunctional enzyme</keyword>
<dbReference type="PROSITE" id="PS51383">
    <property type="entry name" value="YJEF_C_3"/>
    <property type="match status" value="1"/>
</dbReference>
<comment type="cofactor">
    <cofactor evidence="18 19">
        <name>K(+)</name>
        <dbReference type="ChEBI" id="CHEBI:29103"/>
    </cofactor>
    <text evidence="18 19">Binds 1 potassium ion per subunit.</text>
</comment>
<organism evidence="22 23">
    <name type="scientific">Hominilimicola fabiformis</name>
    <dbReference type="NCBI Taxonomy" id="2885356"/>
    <lineage>
        <taxon>Bacteria</taxon>
        <taxon>Bacillati</taxon>
        <taxon>Bacillota</taxon>
        <taxon>Clostridia</taxon>
        <taxon>Eubacteriales</taxon>
        <taxon>Oscillospiraceae</taxon>
        <taxon>Hominilimicola</taxon>
    </lineage>
</organism>
<feature type="binding site" evidence="17">
    <location>
        <position position="262"/>
    </location>
    <ligand>
        <name>(6S)-NADPHX</name>
        <dbReference type="ChEBI" id="CHEBI:64076"/>
    </ligand>
</feature>
<comment type="similarity">
    <text evidence="4 19">In the C-terminal section; belongs to the NnrD/CARKD family.</text>
</comment>
<evidence type="ECO:0000256" key="7">
    <source>
        <dbReference type="ARBA" id="ARBA00022840"/>
    </source>
</evidence>
<feature type="domain" description="YjeF N-terminal" evidence="21">
    <location>
        <begin position="9"/>
        <end position="217"/>
    </location>
</feature>
<comment type="function">
    <text evidence="17">Catalyzes the dehydration of the S-form of NAD(P)HX at the expense of ADP, which is converted to AMP. Together with NAD(P)HX epimerase, which catalyzes the epimerization of the S- and R-forms, the enzyme allows the repair of both epimers of NAD(P)HX, a damaged form of NAD(P)H that is a result of enzymatic or heat-dependent hydration.</text>
</comment>
<dbReference type="PROSITE" id="PS01050">
    <property type="entry name" value="YJEF_C_2"/>
    <property type="match status" value="1"/>
</dbReference>
<evidence type="ECO:0000256" key="18">
    <source>
        <dbReference type="HAMAP-Rule" id="MF_01966"/>
    </source>
</evidence>
<dbReference type="Gene3D" id="3.40.1190.20">
    <property type="match status" value="1"/>
</dbReference>
<evidence type="ECO:0000256" key="2">
    <source>
        <dbReference type="ARBA" id="ARBA00000909"/>
    </source>
</evidence>
<comment type="catalytic activity">
    <reaction evidence="1 18 19">
        <text>(6R)-NADHX = (6S)-NADHX</text>
        <dbReference type="Rhea" id="RHEA:32215"/>
        <dbReference type="ChEBI" id="CHEBI:64074"/>
        <dbReference type="ChEBI" id="CHEBI:64075"/>
        <dbReference type="EC" id="5.1.99.6"/>
    </reaction>
</comment>
<name>A0AAE3J9E1_9FIRM</name>
<dbReference type="InterPro" id="IPR029056">
    <property type="entry name" value="Ribokinase-like"/>
</dbReference>
<evidence type="ECO:0000256" key="6">
    <source>
        <dbReference type="ARBA" id="ARBA00022741"/>
    </source>
</evidence>
<dbReference type="AlphaFoldDB" id="A0AAE3J9E1"/>
<feature type="binding site" evidence="18">
    <location>
        <begin position="131"/>
        <end position="137"/>
    </location>
    <ligand>
        <name>(6S)-NADPHX</name>
        <dbReference type="ChEBI" id="CHEBI:64076"/>
    </ligand>
</feature>
<evidence type="ECO:0000256" key="9">
    <source>
        <dbReference type="ARBA" id="ARBA00022958"/>
    </source>
</evidence>
<evidence type="ECO:0000256" key="3">
    <source>
        <dbReference type="ARBA" id="ARBA00006001"/>
    </source>
</evidence>
<evidence type="ECO:0000256" key="17">
    <source>
        <dbReference type="HAMAP-Rule" id="MF_01965"/>
    </source>
</evidence>
<evidence type="ECO:0000256" key="12">
    <source>
        <dbReference type="ARBA" id="ARBA00023239"/>
    </source>
</evidence>
<dbReference type="Pfam" id="PF03853">
    <property type="entry name" value="YjeF_N"/>
    <property type="match status" value="1"/>
</dbReference>
<dbReference type="GO" id="GO:0052856">
    <property type="term" value="F:NAD(P)HX epimerase activity"/>
    <property type="evidence" value="ECO:0007669"/>
    <property type="project" value="UniProtKB-UniRule"/>
</dbReference>
<evidence type="ECO:0000313" key="22">
    <source>
        <dbReference type="EMBL" id="MCC2210306.1"/>
    </source>
</evidence>
<dbReference type="Proteomes" id="UP001198242">
    <property type="component" value="Unassembled WGS sequence"/>
</dbReference>
<comment type="function">
    <text evidence="18">Catalyzes the epimerization of the S- and R-forms of NAD(P)HX, a damaged form of NAD(P)H that is a result of enzymatic or heat-dependent hydration. This is a prerequisite for the S-specific NAD(P)H-hydrate dehydratase to allow the repair of both epimers of NAD(P)HX.</text>
</comment>
<feature type="binding site" evidence="17">
    <location>
        <position position="450"/>
    </location>
    <ligand>
        <name>(6S)-NADPHX</name>
        <dbReference type="ChEBI" id="CHEBI:64076"/>
    </ligand>
</feature>
<dbReference type="GO" id="GO:0110051">
    <property type="term" value="P:metabolite repair"/>
    <property type="evidence" value="ECO:0007669"/>
    <property type="project" value="TreeGrafter"/>
</dbReference>
<keyword evidence="9 18" id="KW-0630">Potassium</keyword>
<comment type="similarity">
    <text evidence="18">Belongs to the NnrE/AIBP family.</text>
</comment>
<evidence type="ECO:0000256" key="1">
    <source>
        <dbReference type="ARBA" id="ARBA00000013"/>
    </source>
</evidence>
<dbReference type="InterPro" id="IPR000631">
    <property type="entry name" value="CARKD"/>
</dbReference>
<keyword evidence="11 18" id="KW-0413">Isomerase</keyword>
<evidence type="ECO:0000259" key="21">
    <source>
        <dbReference type="PROSITE" id="PS51385"/>
    </source>
</evidence>
<dbReference type="HAMAP" id="MF_01966">
    <property type="entry name" value="NADHX_epimerase"/>
    <property type="match status" value="1"/>
</dbReference>
<keyword evidence="8 17" id="KW-0521">NADP</keyword>
<feature type="binding site" evidence="18">
    <location>
        <position position="163"/>
    </location>
    <ligand>
        <name>K(+)</name>
        <dbReference type="ChEBI" id="CHEBI:29103"/>
    </ligand>
</feature>
<dbReference type="GO" id="GO:0052855">
    <property type="term" value="F:ADP-dependent NAD(P)H-hydrate dehydratase activity"/>
    <property type="evidence" value="ECO:0007669"/>
    <property type="project" value="UniProtKB-UniRule"/>
</dbReference>
<dbReference type="SUPFAM" id="SSF64153">
    <property type="entry name" value="YjeF N-terminal domain-like"/>
    <property type="match status" value="1"/>
</dbReference>
<feature type="binding site" evidence="17">
    <location>
        <begin position="420"/>
        <end position="424"/>
    </location>
    <ligand>
        <name>AMP</name>
        <dbReference type="ChEBI" id="CHEBI:456215"/>
    </ligand>
</feature>
<proteinExistence type="inferred from homology"/>
<dbReference type="HAMAP" id="MF_01965">
    <property type="entry name" value="NADHX_dehydratase"/>
    <property type="match status" value="1"/>
</dbReference>
<comment type="caution">
    <text evidence="18">Lacks conserved residue(s) required for the propagation of feature annotation.</text>
</comment>
<evidence type="ECO:0000313" key="23">
    <source>
        <dbReference type="Proteomes" id="UP001198242"/>
    </source>
</evidence>
<evidence type="ECO:0000256" key="15">
    <source>
        <dbReference type="ARBA" id="ARBA00048238"/>
    </source>
</evidence>
<dbReference type="EMBL" id="JAJEQM010000006">
    <property type="protein sequence ID" value="MCC2210306.1"/>
    <property type="molecule type" value="Genomic_DNA"/>
</dbReference>
<dbReference type="SUPFAM" id="SSF53613">
    <property type="entry name" value="Ribokinase-like"/>
    <property type="match status" value="1"/>
</dbReference>
<feature type="binding site" evidence="17">
    <location>
        <position position="449"/>
    </location>
    <ligand>
        <name>AMP</name>
        <dbReference type="ChEBI" id="CHEBI:456215"/>
    </ligand>
</feature>
<feature type="binding site" evidence="17">
    <location>
        <position position="383"/>
    </location>
    <ligand>
        <name>(6S)-NADPHX</name>
        <dbReference type="ChEBI" id="CHEBI:64076"/>
    </ligand>
</feature>
<keyword evidence="7 17" id="KW-0067">ATP-binding</keyword>
<dbReference type="InterPro" id="IPR036652">
    <property type="entry name" value="YjeF_N_dom_sf"/>
</dbReference>
<dbReference type="PANTHER" id="PTHR12592:SF0">
    <property type="entry name" value="ATP-DEPENDENT (S)-NAD(P)H-HYDRATE DEHYDRATASE"/>
    <property type="match status" value="1"/>
</dbReference>
<evidence type="ECO:0000256" key="13">
    <source>
        <dbReference type="ARBA" id="ARBA00023268"/>
    </source>
</evidence>
<dbReference type="CDD" id="cd01171">
    <property type="entry name" value="YXKO-related"/>
    <property type="match status" value="1"/>
</dbReference>
<dbReference type="Pfam" id="PF01256">
    <property type="entry name" value="Carb_kinase"/>
    <property type="match status" value="1"/>
</dbReference>
<comment type="function">
    <text evidence="14 19">Bifunctional enzyme that catalyzes the epimerization of the S- and R-forms of NAD(P)HX and the dehydration of the S-form of NAD(P)HX at the expense of ADP, which is converted to AMP. This allows the repair of both epimers of NAD(P)HX, a damaged form of NAD(P)H that is a result of enzymatic or heat-dependent hydration.</text>
</comment>
<dbReference type="Gene3D" id="3.40.50.10260">
    <property type="entry name" value="YjeF N-terminal domain"/>
    <property type="match status" value="1"/>
</dbReference>
<dbReference type="EC" id="5.1.99.6" evidence="19"/>
<comment type="subunit">
    <text evidence="17">Homotetramer.</text>
</comment>
<evidence type="ECO:0000259" key="20">
    <source>
        <dbReference type="PROSITE" id="PS51383"/>
    </source>
</evidence>
<dbReference type="InterPro" id="IPR030677">
    <property type="entry name" value="Nnr"/>
</dbReference>
<dbReference type="PANTHER" id="PTHR12592">
    <property type="entry name" value="ATP-DEPENDENT (S)-NAD(P)H-HYDRATE DEHYDRATASE FAMILY MEMBER"/>
    <property type="match status" value="1"/>
</dbReference>
<keyword evidence="5 18" id="KW-0479">Metal-binding</keyword>
<evidence type="ECO:0000256" key="19">
    <source>
        <dbReference type="PIRNR" id="PIRNR017184"/>
    </source>
</evidence>
<protein>
    <recommendedName>
        <fullName evidence="19">Bifunctional NAD(P)H-hydrate repair enzyme</fullName>
    </recommendedName>
    <alternativeName>
        <fullName evidence="19">Nicotinamide nucleotide repair protein</fullName>
    </alternativeName>
    <domain>
        <recommendedName>
            <fullName evidence="19">ADP-dependent (S)-NAD(P)H-hydrate dehydratase</fullName>
            <ecNumber evidence="19">4.2.1.136</ecNumber>
        </recommendedName>
        <alternativeName>
            <fullName evidence="19">ADP-dependent NAD(P)HX dehydratase</fullName>
        </alternativeName>
    </domain>
    <domain>
        <recommendedName>
            <fullName evidence="19">NAD(P)H-hydrate epimerase</fullName>
            <ecNumber evidence="19">5.1.99.6</ecNumber>
        </recommendedName>
    </domain>
</protein>
<keyword evidence="23" id="KW-1185">Reference proteome</keyword>
<evidence type="ECO:0000256" key="14">
    <source>
        <dbReference type="ARBA" id="ARBA00025153"/>
    </source>
</evidence>
<accession>A0AAE3J9E1</accession>
<dbReference type="NCBIfam" id="TIGR00196">
    <property type="entry name" value="yjeF_cterm"/>
    <property type="match status" value="1"/>
</dbReference>
<evidence type="ECO:0000256" key="4">
    <source>
        <dbReference type="ARBA" id="ARBA00009524"/>
    </source>
</evidence>
<dbReference type="PROSITE" id="PS51385">
    <property type="entry name" value="YJEF_N"/>
    <property type="match status" value="1"/>
</dbReference>
<dbReference type="PIRSF" id="PIRSF017184">
    <property type="entry name" value="Nnr"/>
    <property type="match status" value="1"/>
</dbReference>
<evidence type="ECO:0000256" key="5">
    <source>
        <dbReference type="ARBA" id="ARBA00022723"/>
    </source>
</evidence>
<comment type="catalytic activity">
    <reaction evidence="2 18 19">
        <text>(6R)-NADPHX = (6S)-NADPHX</text>
        <dbReference type="Rhea" id="RHEA:32227"/>
        <dbReference type="ChEBI" id="CHEBI:64076"/>
        <dbReference type="ChEBI" id="CHEBI:64077"/>
        <dbReference type="EC" id="5.1.99.6"/>
    </reaction>
</comment>
<comment type="catalytic activity">
    <reaction evidence="15 17 19">
        <text>(6S)-NADHX + ADP = AMP + phosphate + NADH + H(+)</text>
        <dbReference type="Rhea" id="RHEA:32223"/>
        <dbReference type="ChEBI" id="CHEBI:15378"/>
        <dbReference type="ChEBI" id="CHEBI:43474"/>
        <dbReference type="ChEBI" id="CHEBI:57945"/>
        <dbReference type="ChEBI" id="CHEBI:64074"/>
        <dbReference type="ChEBI" id="CHEBI:456215"/>
        <dbReference type="ChEBI" id="CHEBI:456216"/>
        <dbReference type="EC" id="4.2.1.136"/>
    </reaction>
</comment>
<dbReference type="GO" id="GO:0046872">
    <property type="term" value="F:metal ion binding"/>
    <property type="evidence" value="ECO:0007669"/>
    <property type="project" value="UniProtKB-UniRule"/>
</dbReference>
<evidence type="ECO:0000256" key="11">
    <source>
        <dbReference type="ARBA" id="ARBA00023235"/>
    </source>
</evidence>
<feature type="binding site" evidence="18">
    <location>
        <begin position="59"/>
        <end position="63"/>
    </location>
    <ligand>
        <name>(6S)-NADPHX</name>
        <dbReference type="ChEBI" id="CHEBI:64076"/>
    </ligand>
</feature>
<dbReference type="NCBIfam" id="TIGR00197">
    <property type="entry name" value="yjeF_nterm"/>
    <property type="match status" value="1"/>
</dbReference>